<dbReference type="InterPro" id="IPR005564">
    <property type="entry name" value="Major_capsid_GpE"/>
</dbReference>
<proteinExistence type="predicted"/>
<sequence>MADLFHWRALTTAINEIPAAPSFLTDKVFKTKVQALAEEIDVDVVIGGKRLAPFVSPVEGGIVVAELARKMQSVRAPRLRPKKVLAANDLLSVRSPGAALYLGEGGIDEYKNQRIGVELSDLKNMIVRTTEWMASQALQGELIVSQENIEFKIDYLLPESHKPALTTGNYWDETTSDPVQDILTWKRLISSDTGYSADVAIAGTDAIDALLGHSKVREILNYRHFNVGEISVGRSNYIGRLVGVDIYEYDATYTDSAGASQNFIDPKSFIMVASEGPFRMHYALVYDLDNAVAVAQPFFAKSWTEADPSMLWLLAESRPLPVPHWPECIVYCESVIAPE</sequence>
<comment type="caution">
    <text evidence="1">The sequence shown here is derived from an EMBL/GenBank/DDBJ whole genome shotgun (WGS) entry which is preliminary data.</text>
</comment>
<protein>
    <submittedName>
        <fullName evidence="1">Major capsid protein E</fullName>
    </submittedName>
</protein>
<dbReference type="EMBL" id="NJBO01000014">
    <property type="protein sequence ID" value="TKJ41325.1"/>
    <property type="molecule type" value="Genomic_DNA"/>
</dbReference>
<evidence type="ECO:0000313" key="2">
    <source>
        <dbReference type="Proteomes" id="UP000317778"/>
    </source>
</evidence>
<accession>A0A532V2A9</accession>
<dbReference type="Gene3D" id="3.30.1930.10">
    <property type="entry name" value="capsid protein of prophage domain"/>
    <property type="match status" value="1"/>
</dbReference>
<organism evidence="1 2">
    <name type="scientific">candidate division TA06 bacterium B3_TA06</name>
    <dbReference type="NCBI Taxonomy" id="2012487"/>
    <lineage>
        <taxon>Bacteria</taxon>
        <taxon>Bacteria division TA06</taxon>
    </lineage>
</organism>
<dbReference type="Pfam" id="PF03864">
    <property type="entry name" value="Phage_cap_E"/>
    <property type="match status" value="1"/>
</dbReference>
<dbReference type="Gene3D" id="3.15.30.10">
    <property type="entry name" value="putative capsid protein of prophage domain like"/>
    <property type="match status" value="1"/>
</dbReference>
<dbReference type="AlphaFoldDB" id="A0A532V2A9"/>
<name>A0A532V2A9_UNCT6</name>
<gene>
    <name evidence="1" type="ORF">CEE36_08395</name>
</gene>
<evidence type="ECO:0000313" key="1">
    <source>
        <dbReference type="EMBL" id="TKJ41325.1"/>
    </source>
</evidence>
<reference evidence="1 2" key="1">
    <citation type="submission" date="2017-06" db="EMBL/GenBank/DDBJ databases">
        <title>Novel microbial phyla capable of carbon fixation and sulfur reduction in deep-sea sediments.</title>
        <authorList>
            <person name="Huang J."/>
            <person name="Baker B."/>
            <person name="Wang Y."/>
        </authorList>
    </citation>
    <scope>NUCLEOTIDE SEQUENCE [LARGE SCALE GENOMIC DNA]</scope>
    <source>
        <strain evidence="1">B3_TA06</strain>
    </source>
</reference>
<dbReference type="Proteomes" id="UP000317778">
    <property type="component" value="Unassembled WGS sequence"/>
</dbReference>